<accession>A0A804PAK0</accession>
<sequence>MVTAGNGASVCDATTTSCCGAGDGACSTGGSWAGSSGIVPGSRPVQGSDPSAPLDMSGPPDPTQHLPLLCGSSSTTSRGRDECHFGVGGRVTEHLLLLVSAQYRDGEGKEAVGAAADGEIRWGRVGWAADGVDWG</sequence>
<reference evidence="2" key="3">
    <citation type="submission" date="2021-05" db="UniProtKB">
        <authorList>
            <consortium name="EnsemblPlants"/>
        </authorList>
    </citation>
    <scope>IDENTIFICATION</scope>
    <source>
        <strain evidence="2">cv. B73</strain>
    </source>
</reference>
<name>A0A804PAK0_MAIZE</name>
<dbReference type="Gramene" id="Zm00001eb221550_T001">
    <property type="protein sequence ID" value="Zm00001eb221550_P001"/>
    <property type="gene ID" value="Zm00001eb221550"/>
</dbReference>
<feature type="region of interest" description="Disordered" evidence="1">
    <location>
        <begin position="32"/>
        <end position="78"/>
    </location>
</feature>
<reference evidence="3" key="1">
    <citation type="journal article" date="2009" name="Science">
        <title>The B73 maize genome: complexity, diversity, and dynamics.</title>
        <authorList>
            <person name="Schnable P.S."/>
            <person name="Ware D."/>
            <person name="Fulton R.S."/>
            <person name="Stein J.C."/>
            <person name="Wei F."/>
            <person name="Pasternak S."/>
            <person name="Liang C."/>
            <person name="Zhang J."/>
            <person name="Fulton L."/>
            <person name="Graves T.A."/>
            <person name="Minx P."/>
            <person name="Reily A.D."/>
            <person name="Courtney L."/>
            <person name="Kruchowski S.S."/>
            <person name="Tomlinson C."/>
            <person name="Strong C."/>
            <person name="Delehaunty K."/>
            <person name="Fronick C."/>
            <person name="Courtney B."/>
            <person name="Rock S.M."/>
            <person name="Belter E."/>
            <person name="Du F."/>
            <person name="Kim K."/>
            <person name="Abbott R.M."/>
            <person name="Cotton M."/>
            <person name="Levy A."/>
            <person name="Marchetto P."/>
            <person name="Ochoa K."/>
            <person name="Jackson S.M."/>
            <person name="Gillam B."/>
            <person name="Chen W."/>
            <person name="Yan L."/>
            <person name="Higginbotham J."/>
            <person name="Cardenas M."/>
            <person name="Waligorski J."/>
            <person name="Applebaum E."/>
            <person name="Phelps L."/>
            <person name="Falcone J."/>
            <person name="Kanchi K."/>
            <person name="Thane T."/>
            <person name="Scimone A."/>
            <person name="Thane N."/>
            <person name="Henke J."/>
            <person name="Wang T."/>
            <person name="Ruppert J."/>
            <person name="Shah N."/>
            <person name="Rotter K."/>
            <person name="Hodges J."/>
            <person name="Ingenthron E."/>
            <person name="Cordes M."/>
            <person name="Kohlberg S."/>
            <person name="Sgro J."/>
            <person name="Delgado B."/>
            <person name="Mead K."/>
            <person name="Chinwalla A."/>
            <person name="Leonard S."/>
            <person name="Crouse K."/>
            <person name="Collura K."/>
            <person name="Kudrna D."/>
            <person name="Currie J."/>
            <person name="He R."/>
            <person name="Angelova A."/>
            <person name="Rajasekar S."/>
            <person name="Mueller T."/>
            <person name="Lomeli R."/>
            <person name="Scara G."/>
            <person name="Ko A."/>
            <person name="Delaney K."/>
            <person name="Wissotski M."/>
            <person name="Lopez G."/>
            <person name="Campos D."/>
            <person name="Braidotti M."/>
            <person name="Ashley E."/>
            <person name="Golser W."/>
            <person name="Kim H."/>
            <person name="Lee S."/>
            <person name="Lin J."/>
            <person name="Dujmic Z."/>
            <person name="Kim W."/>
            <person name="Talag J."/>
            <person name="Zuccolo A."/>
            <person name="Fan C."/>
            <person name="Sebastian A."/>
            <person name="Kramer M."/>
            <person name="Spiegel L."/>
            <person name="Nascimento L."/>
            <person name="Zutavern T."/>
            <person name="Miller B."/>
            <person name="Ambroise C."/>
            <person name="Muller S."/>
            <person name="Spooner W."/>
            <person name="Narechania A."/>
            <person name="Ren L."/>
            <person name="Wei S."/>
            <person name="Kumari S."/>
            <person name="Faga B."/>
            <person name="Levy M.J."/>
            <person name="McMahan L."/>
            <person name="Van Buren P."/>
            <person name="Vaughn M.W."/>
            <person name="Ying K."/>
            <person name="Yeh C.-T."/>
            <person name="Emrich S.J."/>
            <person name="Jia Y."/>
            <person name="Kalyanaraman A."/>
            <person name="Hsia A.-P."/>
            <person name="Barbazuk W.B."/>
            <person name="Baucom R.S."/>
            <person name="Brutnell T.P."/>
            <person name="Carpita N.C."/>
            <person name="Chaparro C."/>
            <person name="Chia J.-M."/>
            <person name="Deragon J.-M."/>
            <person name="Estill J.C."/>
            <person name="Fu Y."/>
            <person name="Jeddeloh J.A."/>
            <person name="Han Y."/>
            <person name="Lee H."/>
            <person name="Li P."/>
            <person name="Lisch D.R."/>
            <person name="Liu S."/>
            <person name="Liu Z."/>
            <person name="Nagel D.H."/>
            <person name="McCann M.C."/>
            <person name="SanMiguel P."/>
            <person name="Myers A.M."/>
            <person name="Nettleton D."/>
            <person name="Nguyen J."/>
            <person name="Penning B.W."/>
            <person name="Ponnala L."/>
            <person name="Schneider K.L."/>
            <person name="Schwartz D.C."/>
            <person name="Sharma A."/>
            <person name="Soderlund C."/>
            <person name="Springer N.M."/>
            <person name="Sun Q."/>
            <person name="Wang H."/>
            <person name="Waterman M."/>
            <person name="Westerman R."/>
            <person name="Wolfgruber T.K."/>
            <person name="Yang L."/>
            <person name="Yu Y."/>
            <person name="Zhang L."/>
            <person name="Zhou S."/>
            <person name="Zhu Q."/>
            <person name="Bennetzen J.L."/>
            <person name="Dawe R.K."/>
            <person name="Jiang J."/>
            <person name="Jiang N."/>
            <person name="Presting G.G."/>
            <person name="Wessler S.R."/>
            <person name="Aluru S."/>
            <person name="Martienssen R.A."/>
            <person name="Clifton S.W."/>
            <person name="McCombie W.R."/>
            <person name="Wing R.A."/>
            <person name="Wilson R.K."/>
        </authorList>
    </citation>
    <scope>NUCLEOTIDE SEQUENCE [LARGE SCALE GENOMIC DNA]</scope>
    <source>
        <strain evidence="3">cv. B73</strain>
    </source>
</reference>
<dbReference type="InParanoid" id="A0A804PAK0"/>
<keyword evidence="3" id="KW-1185">Reference proteome</keyword>
<evidence type="ECO:0000256" key="1">
    <source>
        <dbReference type="SAM" id="MobiDB-lite"/>
    </source>
</evidence>
<dbReference type="EnsemblPlants" id="Zm00001eb221550_T001">
    <property type="protein sequence ID" value="Zm00001eb221550_P001"/>
    <property type="gene ID" value="Zm00001eb221550"/>
</dbReference>
<dbReference type="AlphaFoldDB" id="A0A804PAK0"/>
<evidence type="ECO:0000313" key="3">
    <source>
        <dbReference type="Proteomes" id="UP000007305"/>
    </source>
</evidence>
<protein>
    <submittedName>
        <fullName evidence="2">Uncharacterized protein</fullName>
    </submittedName>
</protein>
<organism evidence="2 3">
    <name type="scientific">Zea mays</name>
    <name type="common">Maize</name>
    <dbReference type="NCBI Taxonomy" id="4577"/>
    <lineage>
        <taxon>Eukaryota</taxon>
        <taxon>Viridiplantae</taxon>
        <taxon>Streptophyta</taxon>
        <taxon>Embryophyta</taxon>
        <taxon>Tracheophyta</taxon>
        <taxon>Spermatophyta</taxon>
        <taxon>Magnoliopsida</taxon>
        <taxon>Liliopsida</taxon>
        <taxon>Poales</taxon>
        <taxon>Poaceae</taxon>
        <taxon>PACMAD clade</taxon>
        <taxon>Panicoideae</taxon>
        <taxon>Andropogonodae</taxon>
        <taxon>Andropogoneae</taxon>
        <taxon>Tripsacinae</taxon>
        <taxon>Zea</taxon>
    </lineage>
</organism>
<evidence type="ECO:0000313" key="2">
    <source>
        <dbReference type="EnsemblPlants" id="Zm00001eb221550_P001"/>
    </source>
</evidence>
<reference evidence="2" key="2">
    <citation type="submission" date="2019-07" db="EMBL/GenBank/DDBJ databases">
        <authorList>
            <person name="Seetharam A."/>
            <person name="Woodhouse M."/>
            <person name="Cannon E."/>
        </authorList>
    </citation>
    <scope>NUCLEOTIDE SEQUENCE [LARGE SCALE GENOMIC DNA]</scope>
    <source>
        <strain evidence="2">cv. B73</strain>
    </source>
</reference>
<dbReference type="Proteomes" id="UP000007305">
    <property type="component" value="Chromosome 5"/>
</dbReference>
<proteinExistence type="predicted"/>